<evidence type="ECO:0000256" key="5">
    <source>
        <dbReference type="SAM" id="Phobius"/>
    </source>
</evidence>
<keyword evidence="2 5" id="KW-0812">Transmembrane</keyword>
<keyword evidence="3 5" id="KW-1133">Transmembrane helix</keyword>
<dbReference type="EMBL" id="ADAS02000053">
    <property type="protein sequence ID" value="OAV93169.1"/>
    <property type="molecule type" value="Genomic_DNA"/>
</dbReference>
<feature type="transmembrane region" description="Helical" evidence="5">
    <location>
        <begin position="397"/>
        <end position="422"/>
    </location>
</feature>
<dbReference type="PANTHER" id="PTHR31794">
    <property type="entry name" value="AUXIN EFFLUX TRANSPORTER FAMILY PROTEIN (EUROFUNG)"/>
    <property type="match status" value="1"/>
</dbReference>
<evidence type="ECO:0000313" key="7">
    <source>
        <dbReference type="EnsemblFungi" id="PTTG_08373-t43_1-p1"/>
    </source>
</evidence>
<dbReference type="Proteomes" id="UP000005240">
    <property type="component" value="Unassembled WGS sequence"/>
</dbReference>
<reference evidence="7" key="4">
    <citation type="submission" date="2025-05" db="UniProtKB">
        <authorList>
            <consortium name="EnsemblFungi"/>
        </authorList>
    </citation>
    <scope>IDENTIFICATION</scope>
    <source>
        <strain evidence="7">isolate 1-1 / race 1 (BBBD)</strain>
    </source>
</reference>
<feature type="transmembrane region" description="Helical" evidence="5">
    <location>
        <begin position="73"/>
        <end position="94"/>
    </location>
</feature>
<gene>
    <name evidence="6" type="ORF">PTTG_08373</name>
</gene>
<reference evidence="6" key="1">
    <citation type="submission" date="2009-11" db="EMBL/GenBank/DDBJ databases">
        <authorList>
            <consortium name="The Broad Institute Genome Sequencing Platform"/>
            <person name="Ward D."/>
            <person name="Feldgarden M."/>
            <person name="Earl A."/>
            <person name="Young S.K."/>
            <person name="Zeng Q."/>
            <person name="Koehrsen M."/>
            <person name="Alvarado L."/>
            <person name="Berlin A."/>
            <person name="Bochicchio J."/>
            <person name="Borenstein D."/>
            <person name="Chapman S.B."/>
            <person name="Chen Z."/>
            <person name="Engels R."/>
            <person name="Freedman E."/>
            <person name="Gellesch M."/>
            <person name="Goldberg J."/>
            <person name="Griggs A."/>
            <person name="Gujja S."/>
            <person name="Heilman E."/>
            <person name="Heiman D."/>
            <person name="Hepburn T."/>
            <person name="Howarth C."/>
            <person name="Jen D."/>
            <person name="Larson L."/>
            <person name="Lewis B."/>
            <person name="Mehta T."/>
            <person name="Park D."/>
            <person name="Pearson M."/>
            <person name="Roberts A."/>
            <person name="Saif S."/>
            <person name="Shea T."/>
            <person name="Shenoy N."/>
            <person name="Sisk P."/>
            <person name="Stolte C."/>
            <person name="Sykes S."/>
            <person name="Thomson T."/>
            <person name="Walk T."/>
            <person name="White J."/>
            <person name="Yandava C."/>
            <person name="Izard J."/>
            <person name="Baranova O.V."/>
            <person name="Blanton J.M."/>
            <person name="Tanner A.C."/>
            <person name="Dewhirst F.E."/>
            <person name="Haas B."/>
            <person name="Nusbaum C."/>
            <person name="Birren B."/>
        </authorList>
    </citation>
    <scope>NUCLEOTIDE SEQUENCE [LARGE SCALE GENOMIC DNA]</scope>
    <source>
        <strain evidence="6">1-1 BBBD Race 1</strain>
    </source>
</reference>
<dbReference type="GO" id="GO:0005783">
    <property type="term" value="C:endoplasmic reticulum"/>
    <property type="evidence" value="ECO:0007669"/>
    <property type="project" value="TreeGrafter"/>
</dbReference>
<feature type="transmembrane region" description="Helical" evidence="5">
    <location>
        <begin position="148"/>
        <end position="171"/>
    </location>
</feature>
<evidence type="ECO:0000256" key="4">
    <source>
        <dbReference type="ARBA" id="ARBA00023136"/>
    </source>
</evidence>
<feature type="transmembrane region" description="Helical" evidence="5">
    <location>
        <begin position="106"/>
        <end position="128"/>
    </location>
</feature>
<sequence>MELNIRHILSTVAESILQIAAFCLIGYIAARKGVLDVKVRRHMSRVNVAVFTPALMFGKVAFSLTPQMLSNLWVIPVGYLILSCVSAGVAWTLGKCFGLTRLRRNLAVAGATFMNSNTLPIALMQTMSGSLSLKWKPDDTPAKALDRSFQYLVLCAVLGALLRWSVGIALLNSSDEPAAKANPKHFSMITLPITPLEPNFNGDSSRYPSGPISRPETLLLSRLHRDGHSSYPVSITPNSAVFSYDLEAPTPSTSVHQADLQKDALMKTKTGTHDPKPSKKVNIRQTWRGVRRTMKKLKTRLSISDKSLEALSELLNPPLLSSIAAIIVACIPPFQHSLAKVKPLREFISTAGAVAIPLTLVLLGAFFYRPPNDTKPQADHEKTQLEKEKRIQSRRTLIVITLTLLARHVVTPLIILPLLALICQNSHFEVVKDPVFILCATLIIGGPPAITLAQMTSKTNVDSLDEMVSKLLLWSYALATPITTILLVLGAGFIYNSIL</sequence>
<dbReference type="GO" id="GO:0016020">
    <property type="term" value="C:membrane"/>
    <property type="evidence" value="ECO:0007669"/>
    <property type="project" value="UniProtKB-SubCell"/>
</dbReference>
<keyword evidence="4 5" id="KW-0472">Membrane</keyword>
<feature type="transmembrane region" description="Helical" evidence="5">
    <location>
        <begin position="434"/>
        <end position="453"/>
    </location>
</feature>
<evidence type="ECO:0008006" key="9">
    <source>
        <dbReference type="Google" id="ProtNLM"/>
    </source>
</evidence>
<comment type="subcellular location">
    <subcellularLocation>
        <location evidence="1">Membrane</location>
        <topology evidence="1">Multi-pass membrane protein</topology>
    </subcellularLocation>
</comment>
<evidence type="ECO:0000256" key="1">
    <source>
        <dbReference type="ARBA" id="ARBA00004141"/>
    </source>
</evidence>
<protein>
    <recommendedName>
        <fullName evidence="9">Auxin efflux carrier</fullName>
    </recommendedName>
</protein>
<feature type="transmembrane region" description="Helical" evidence="5">
    <location>
        <begin position="42"/>
        <end position="61"/>
    </location>
</feature>
<keyword evidence="8" id="KW-1185">Reference proteome</keyword>
<dbReference type="EnsemblFungi" id="PTTG_08373-t43_1">
    <property type="protein sequence ID" value="PTTG_08373-t43_1-p1"/>
    <property type="gene ID" value="PTTG_08373"/>
</dbReference>
<dbReference type="VEuPathDB" id="FungiDB:PTTG_08373"/>
<dbReference type="STRING" id="630390.A0A180GL26"/>
<reference evidence="7 8" key="3">
    <citation type="journal article" date="2017" name="G3 (Bethesda)">
        <title>Comparative analysis highlights variable genome content of wheat rusts and divergence of the mating loci.</title>
        <authorList>
            <person name="Cuomo C.A."/>
            <person name="Bakkeren G."/>
            <person name="Khalil H.B."/>
            <person name="Panwar V."/>
            <person name="Joly D."/>
            <person name="Linning R."/>
            <person name="Sakthikumar S."/>
            <person name="Song X."/>
            <person name="Adiconis X."/>
            <person name="Fan L."/>
            <person name="Goldberg J.M."/>
            <person name="Levin J.Z."/>
            <person name="Young S."/>
            <person name="Zeng Q."/>
            <person name="Anikster Y."/>
            <person name="Bruce M."/>
            <person name="Wang M."/>
            <person name="Yin C."/>
            <person name="McCallum B."/>
            <person name="Szabo L.J."/>
            <person name="Hulbert S."/>
            <person name="Chen X."/>
            <person name="Fellers J.P."/>
        </authorList>
    </citation>
    <scope>NUCLEOTIDE SEQUENCE</scope>
    <source>
        <strain evidence="7">isolate 1-1 / race 1 (BBBD)</strain>
        <strain evidence="8">Isolate 1-1 / race 1 (BBBD)</strain>
    </source>
</reference>
<accession>A0A180GL26</accession>
<organism evidence="6">
    <name type="scientific">Puccinia triticina (isolate 1-1 / race 1 (BBBD))</name>
    <name type="common">Brown leaf rust fungus</name>
    <dbReference type="NCBI Taxonomy" id="630390"/>
    <lineage>
        <taxon>Eukaryota</taxon>
        <taxon>Fungi</taxon>
        <taxon>Dikarya</taxon>
        <taxon>Basidiomycota</taxon>
        <taxon>Pucciniomycotina</taxon>
        <taxon>Pucciniomycetes</taxon>
        <taxon>Pucciniales</taxon>
        <taxon>Pucciniaceae</taxon>
        <taxon>Puccinia</taxon>
    </lineage>
</organism>
<dbReference type="Pfam" id="PF03547">
    <property type="entry name" value="Mem_trans"/>
    <property type="match status" value="1"/>
</dbReference>
<dbReference type="GO" id="GO:0055085">
    <property type="term" value="P:transmembrane transport"/>
    <property type="evidence" value="ECO:0007669"/>
    <property type="project" value="InterPro"/>
</dbReference>
<feature type="transmembrane region" description="Helical" evidence="5">
    <location>
        <begin position="347"/>
        <end position="368"/>
    </location>
</feature>
<dbReference type="OrthoDB" id="2499604at2759"/>
<reference evidence="6" key="2">
    <citation type="submission" date="2016-05" db="EMBL/GenBank/DDBJ databases">
        <title>Comparative analysis highlights variable genome content of wheat rusts and divergence of the mating loci.</title>
        <authorList>
            <person name="Cuomo C.A."/>
            <person name="Bakkeren G."/>
            <person name="Szabo L."/>
            <person name="Khalil H."/>
            <person name="Joly D."/>
            <person name="Goldberg J."/>
            <person name="Young S."/>
            <person name="Zeng Q."/>
            <person name="Fellers J."/>
        </authorList>
    </citation>
    <scope>NUCLEOTIDE SEQUENCE [LARGE SCALE GENOMIC DNA]</scope>
    <source>
        <strain evidence="6">1-1 BBBD Race 1</strain>
    </source>
</reference>
<feature type="transmembrane region" description="Helical" evidence="5">
    <location>
        <begin position="12"/>
        <end position="30"/>
    </location>
</feature>
<dbReference type="InterPro" id="IPR004776">
    <property type="entry name" value="Mem_transp_PIN-like"/>
</dbReference>
<proteinExistence type="predicted"/>
<evidence type="ECO:0000256" key="3">
    <source>
        <dbReference type="ARBA" id="ARBA00022989"/>
    </source>
</evidence>
<evidence type="ECO:0000313" key="8">
    <source>
        <dbReference type="Proteomes" id="UP000005240"/>
    </source>
</evidence>
<dbReference type="EnsemblFungi" id="PTTG_08373-t43_2">
    <property type="protein sequence ID" value="PTTG_08373-t43_2-p1"/>
    <property type="gene ID" value="PTTG_08373"/>
</dbReference>
<dbReference type="PANTHER" id="PTHR31794:SF2">
    <property type="entry name" value="AUXIN EFFLUX TRANSPORTER FAMILY PROTEIN (EUROFUNG)"/>
    <property type="match status" value="1"/>
</dbReference>
<dbReference type="EMBL" id="ADAS02000053">
    <property type="protein sequence ID" value="OAV93170.1"/>
    <property type="molecule type" value="Genomic_DNA"/>
</dbReference>
<name>A0A180GL26_PUCT1</name>
<evidence type="ECO:0000256" key="2">
    <source>
        <dbReference type="ARBA" id="ARBA00022692"/>
    </source>
</evidence>
<feature type="transmembrane region" description="Helical" evidence="5">
    <location>
        <begin position="314"/>
        <end position="335"/>
    </location>
</feature>
<dbReference type="AlphaFoldDB" id="A0A180GL26"/>
<evidence type="ECO:0000313" key="6">
    <source>
        <dbReference type="EMBL" id="OAV93169.1"/>
    </source>
</evidence>
<feature type="transmembrane region" description="Helical" evidence="5">
    <location>
        <begin position="473"/>
        <end position="495"/>
    </location>
</feature>